<evidence type="ECO:0000256" key="10">
    <source>
        <dbReference type="ARBA" id="ARBA00024973"/>
    </source>
</evidence>
<comment type="subcellular location">
    <subcellularLocation>
        <location evidence="1">Cell membrane</location>
        <topology evidence="1">Multi-pass membrane protein</topology>
    </subcellularLocation>
</comment>
<evidence type="ECO:0000256" key="1">
    <source>
        <dbReference type="ARBA" id="ARBA00004651"/>
    </source>
</evidence>
<comment type="caution">
    <text evidence="14">The sequence shown here is derived from an EMBL/GenBank/DDBJ whole genome shotgun (WGS) entry which is preliminary data.</text>
</comment>
<feature type="domain" description="ABC3 transporter permease C-terminal" evidence="12">
    <location>
        <begin position="246"/>
        <end position="357"/>
    </location>
</feature>
<feature type="transmembrane region" description="Helical" evidence="11">
    <location>
        <begin position="245"/>
        <end position="267"/>
    </location>
</feature>
<comment type="subunit">
    <text evidence="3">The complex is composed of two ATP-binding proteins (HrtA), two transmembrane proteins (HrtB) and a solute-binding protein.</text>
</comment>
<evidence type="ECO:0000313" key="15">
    <source>
        <dbReference type="Proteomes" id="UP000295416"/>
    </source>
</evidence>
<feature type="transmembrane region" description="Helical" evidence="11">
    <location>
        <begin position="296"/>
        <end position="318"/>
    </location>
</feature>
<keyword evidence="6" id="KW-1003">Cell membrane</keyword>
<organism evidence="14 15">
    <name type="scientific">Scopulibacillus darangshiensis</name>
    <dbReference type="NCBI Taxonomy" id="442528"/>
    <lineage>
        <taxon>Bacteria</taxon>
        <taxon>Bacillati</taxon>
        <taxon>Bacillota</taxon>
        <taxon>Bacilli</taxon>
        <taxon>Bacillales</taxon>
        <taxon>Sporolactobacillaceae</taxon>
        <taxon>Scopulibacillus</taxon>
    </lineage>
</organism>
<keyword evidence="5" id="KW-0813">Transport</keyword>
<proteinExistence type="inferred from homology"/>
<keyword evidence="15" id="KW-1185">Reference proteome</keyword>
<dbReference type="InterPro" id="IPR003838">
    <property type="entry name" value="ABC3_permease_C"/>
</dbReference>
<dbReference type="InterPro" id="IPR025857">
    <property type="entry name" value="MacB_PCD"/>
</dbReference>
<comment type="function">
    <text evidence="10">Part of the ABC transporter complex hrt involved in hemin import. Responsible for the translocation of the substrate across the membrane.</text>
</comment>
<evidence type="ECO:0000256" key="5">
    <source>
        <dbReference type="ARBA" id="ARBA00022448"/>
    </source>
</evidence>
<name>A0A4R2NL99_9BACL</name>
<dbReference type="Proteomes" id="UP000295416">
    <property type="component" value="Unassembled WGS sequence"/>
</dbReference>
<dbReference type="RefSeq" id="WP_132747555.1">
    <property type="nucleotide sequence ID" value="NZ_SLXK01000036.1"/>
</dbReference>
<dbReference type="PANTHER" id="PTHR43738:SF1">
    <property type="entry name" value="HEMIN TRANSPORT SYSTEM PERMEASE PROTEIN HRTB-RELATED"/>
    <property type="match status" value="1"/>
</dbReference>
<evidence type="ECO:0000256" key="8">
    <source>
        <dbReference type="ARBA" id="ARBA00022989"/>
    </source>
</evidence>
<gene>
    <name evidence="14" type="ORF">EV207_13614</name>
</gene>
<evidence type="ECO:0000259" key="13">
    <source>
        <dbReference type="Pfam" id="PF12704"/>
    </source>
</evidence>
<sequence length="366" mass="39690">MFLALREFKHAKLRYLLVALIMILIAWLVLFVSGLAKGLSSDNASSIQNMNTDYLVLQKQADNRLNRSVISNDTLKDVRTFVSDKKSTPLGVQMTTLTKDGSAKKVDVTFFAINTNGMLAPDVAEGKMINNTTTNEVVADSSLKDNGFHLGDIVKDQASGKIFKIIGFTKEQSFSHAPVIHMNFKEWDAIHKANARGGEFFNAVALKANQDKADQIDNSVSGVDVITKSDALKGIPGYKEEQGSLIMMIAFLFVIAAVVLAVFFYVITIQKMNQFGVLKAIGAKTGYLAKNIVSQVLLLTIASLIISIALTYGVAFILPSSMPFDLSPQLVLGCSGLFLVVSVIGSLLSLYRVAKIDAIEAIGRAV</sequence>
<dbReference type="AlphaFoldDB" id="A0A4R2NL99"/>
<evidence type="ECO:0000256" key="11">
    <source>
        <dbReference type="SAM" id="Phobius"/>
    </source>
</evidence>
<evidence type="ECO:0000256" key="6">
    <source>
        <dbReference type="ARBA" id="ARBA00022475"/>
    </source>
</evidence>
<keyword evidence="8 11" id="KW-1133">Transmembrane helix</keyword>
<evidence type="ECO:0000256" key="9">
    <source>
        <dbReference type="ARBA" id="ARBA00023136"/>
    </source>
</evidence>
<dbReference type="Pfam" id="PF12704">
    <property type="entry name" value="MacB_PCD"/>
    <property type="match status" value="1"/>
</dbReference>
<feature type="transmembrane region" description="Helical" evidence="11">
    <location>
        <begin position="330"/>
        <end position="351"/>
    </location>
</feature>
<dbReference type="PANTHER" id="PTHR43738">
    <property type="entry name" value="ABC TRANSPORTER, MEMBRANE PROTEIN"/>
    <property type="match status" value="1"/>
</dbReference>
<dbReference type="Pfam" id="PF02687">
    <property type="entry name" value="FtsX"/>
    <property type="match status" value="1"/>
</dbReference>
<dbReference type="InterPro" id="IPR051125">
    <property type="entry name" value="ABC-4/HrtB_transporter"/>
</dbReference>
<evidence type="ECO:0000256" key="4">
    <source>
        <dbReference type="ARBA" id="ARBA00016962"/>
    </source>
</evidence>
<evidence type="ECO:0000256" key="7">
    <source>
        <dbReference type="ARBA" id="ARBA00022692"/>
    </source>
</evidence>
<accession>A0A4R2NL99</accession>
<feature type="domain" description="MacB-like periplasmic core" evidence="13">
    <location>
        <begin position="16"/>
        <end position="209"/>
    </location>
</feature>
<evidence type="ECO:0000256" key="3">
    <source>
        <dbReference type="ARBA" id="ARBA00011131"/>
    </source>
</evidence>
<evidence type="ECO:0000259" key="12">
    <source>
        <dbReference type="Pfam" id="PF02687"/>
    </source>
</evidence>
<dbReference type="OrthoDB" id="384327at2"/>
<comment type="similarity">
    <text evidence="2">Belongs to the ABC-4 integral membrane protein family. HrtB subfamily.</text>
</comment>
<dbReference type="EMBL" id="SLXK01000036">
    <property type="protein sequence ID" value="TCP22327.1"/>
    <property type="molecule type" value="Genomic_DNA"/>
</dbReference>
<reference evidence="14 15" key="1">
    <citation type="submission" date="2019-03" db="EMBL/GenBank/DDBJ databases">
        <title>Genomic Encyclopedia of Type Strains, Phase IV (KMG-IV): sequencing the most valuable type-strain genomes for metagenomic binning, comparative biology and taxonomic classification.</title>
        <authorList>
            <person name="Goeker M."/>
        </authorList>
    </citation>
    <scope>NUCLEOTIDE SEQUENCE [LARGE SCALE GENOMIC DNA]</scope>
    <source>
        <strain evidence="14 15">DSM 19377</strain>
    </source>
</reference>
<keyword evidence="9 11" id="KW-0472">Membrane</keyword>
<dbReference type="GO" id="GO:0005886">
    <property type="term" value="C:plasma membrane"/>
    <property type="evidence" value="ECO:0007669"/>
    <property type="project" value="UniProtKB-SubCell"/>
</dbReference>
<evidence type="ECO:0000256" key="2">
    <source>
        <dbReference type="ARBA" id="ARBA00008697"/>
    </source>
</evidence>
<evidence type="ECO:0000313" key="14">
    <source>
        <dbReference type="EMBL" id="TCP22327.1"/>
    </source>
</evidence>
<protein>
    <recommendedName>
        <fullName evidence="4">Putative hemin transport system permease protein HrtB</fullName>
    </recommendedName>
</protein>
<keyword evidence="7 11" id="KW-0812">Transmembrane</keyword>